<protein>
    <submittedName>
        <fullName evidence="3">Putative secreted protein (Por secretion system target)</fullName>
    </submittedName>
</protein>
<accession>A0A2P8D2H2</accession>
<evidence type="ECO:0000313" key="4">
    <source>
        <dbReference type="Proteomes" id="UP000240572"/>
    </source>
</evidence>
<dbReference type="EMBL" id="PYGD01000005">
    <property type="protein sequence ID" value="PSK91418.1"/>
    <property type="molecule type" value="Genomic_DNA"/>
</dbReference>
<dbReference type="SUPFAM" id="SSF48726">
    <property type="entry name" value="Immunoglobulin"/>
    <property type="match status" value="1"/>
</dbReference>
<organism evidence="3 4">
    <name type="scientific">Taibaiella chishuiensis</name>
    <dbReference type="NCBI Taxonomy" id="1434707"/>
    <lineage>
        <taxon>Bacteria</taxon>
        <taxon>Pseudomonadati</taxon>
        <taxon>Bacteroidota</taxon>
        <taxon>Chitinophagia</taxon>
        <taxon>Chitinophagales</taxon>
        <taxon>Chitinophagaceae</taxon>
        <taxon>Taibaiella</taxon>
    </lineage>
</organism>
<keyword evidence="4" id="KW-1185">Reference proteome</keyword>
<feature type="signal peptide" evidence="1">
    <location>
        <begin position="1"/>
        <end position="27"/>
    </location>
</feature>
<dbReference type="AlphaFoldDB" id="A0A2P8D2H2"/>
<feature type="domain" description="Ig-like" evidence="2">
    <location>
        <begin position="268"/>
        <end position="375"/>
    </location>
</feature>
<name>A0A2P8D2H2_9BACT</name>
<evidence type="ECO:0000313" key="3">
    <source>
        <dbReference type="EMBL" id="PSK91418.1"/>
    </source>
</evidence>
<dbReference type="OrthoDB" id="602836at2"/>
<evidence type="ECO:0000259" key="2">
    <source>
        <dbReference type="PROSITE" id="PS50835"/>
    </source>
</evidence>
<proteinExistence type="predicted"/>
<dbReference type="RefSeq" id="WP_106523322.1">
    <property type="nucleotide sequence ID" value="NZ_PYGD01000005.1"/>
</dbReference>
<dbReference type="InterPro" id="IPR007110">
    <property type="entry name" value="Ig-like_dom"/>
</dbReference>
<dbReference type="InterPro" id="IPR036179">
    <property type="entry name" value="Ig-like_dom_sf"/>
</dbReference>
<gene>
    <name evidence="3" type="ORF">B0I18_1051</name>
</gene>
<keyword evidence="1" id="KW-0732">Signal</keyword>
<comment type="caution">
    <text evidence="3">The sequence shown here is derived from an EMBL/GenBank/DDBJ whole genome shotgun (WGS) entry which is preliminary data.</text>
</comment>
<dbReference type="Pfam" id="PF18962">
    <property type="entry name" value="Por_Secre_tail"/>
    <property type="match status" value="1"/>
</dbReference>
<evidence type="ECO:0000256" key="1">
    <source>
        <dbReference type="SAM" id="SignalP"/>
    </source>
</evidence>
<reference evidence="3 4" key="1">
    <citation type="submission" date="2018-03" db="EMBL/GenBank/DDBJ databases">
        <title>Genomic Encyclopedia of Type Strains, Phase III (KMG-III): the genomes of soil and plant-associated and newly described type strains.</title>
        <authorList>
            <person name="Whitman W."/>
        </authorList>
    </citation>
    <scope>NUCLEOTIDE SEQUENCE [LARGE SCALE GENOMIC DNA]</scope>
    <source>
        <strain evidence="3 4">CGMCC 1.12700</strain>
    </source>
</reference>
<dbReference type="InterPro" id="IPR026444">
    <property type="entry name" value="Secre_tail"/>
</dbReference>
<dbReference type="InterPro" id="IPR013783">
    <property type="entry name" value="Ig-like_fold"/>
</dbReference>
<dbReference type="Gene3D" id="2.60.40.10">
    <property type="entry name" value="Immunoglobulins"/>
    <property type="match status" value="2"/>
</dbReference>
<dbReference type="Proteomes" id="UP000240572">
    <property type="component" value="Unassembled WGS sequence"/>
</dbReference>
<dbReference type="PROSITE" id="PS50835">
    <property type="entry name" value="IG_LIKE"/>
    <property type="match status" value="1"/>
</dbReference>
<dbReference type="NCBIfam" id="TIGR04183">
    <property type="entry name" value="Por_Secre_tail"/>
    <property type="match status" value="1"/>
</dbReference>
<feature type="chain" id="PRO_5015145300" evidence="1">
    <location>
        <begin position="28"/>
        <end position="876"/>
    </location>
</feature>
<sequence>MKKRKFTLFRALLLLGIFCTAFGNADAQTTMQAGDIAFTGYNCNNSGALPNQVSFVILRTGGISSGTQLHLTDNGFNKESQALQVANGEGDILITFNTALPQFTEVYVKASANGLAIDACTYKNSSGVFVSTNITASVQSGEFILSQAGDQVFAFQGSLATPTFISGIHMNSEVVGALSQPASTAAGWDVTANANGATGWSTSQSRSAIPNALVNGTTAIMVVTAPGTANAEKDNATFNCSAAVGSSAADLRSKLNNVTNWTSQDVLPYTVPTNCTYIVSAPPSVTGHPSNATTCAGSGATFQVVASNATGYQWQVLIPGGGSYSDIINSTTYAGATTATLTLSNITAGMNGYSYRCVVSGNVTPNATSNAATLTVTAPGTWLGAVSTAWSNTANWSCGVLPTATIDITISSTAVRMPLVDIAGAICNNLTLGAGATLAFSGSANALEVKGNFTNSGTFDPSLGKLILSGAAQSVPAVNYKDLQITGGNSKTLSGATAINGVLTLTNGLLVLGSNNLTVNATGSIAGGTSAAFIVTNGTGSLTQNNIGTGGRAGTVIFPVGSDVSSFTRAALSNSGTADNFTIKVSQGVFNSYTGTTGSGAITQDYVNKTWFINEGTAGGSNVNLTLEWNGLDQLSGFNGNNCQIAHFNGTTWVSTGTPGFASGLDPYTISRSGLTQFSPFSVTSSAPLPLQLLSFTGKRNNSDVLLQWKATAEKSISTYELERSADSRVFTPVGSVAAQRQGTSEVHTYNYTDAGAFKQGDTWYYRLRIVHEDGSALYSRTLQLNGNAGAQDLVVYPNPVHGSVLNIRWNNATDETAALTVSDLMGRVQLKQTVQTTGYNMPVQLNTATLAPGTYLLRISSAVSGQTSTLRFTKR</sequence>